<dbReference type="Proteomes" id="UP000230886">
    <property type="component" value="Unassembled WGS sequence"/>
</dbReference>
<organism evidence="3 4">
    <name type="scientific">Rhodococcus qingshengii</name>
    <dbReference type="NCBI Taxonomy" id="334542"/>
    <lineage>
        <taxon>Bacteria</taxon>
        <taxon>Bacillati</taxon>
        <taxon>Actinomycetota</taxon>
        <taxon>Actinomycetes</taxon>
        <taxon>Mycobacteriales</taxon>
        <taxon>Nocardiaceae</taxon>
        <taxon>Rhodococcus</taxon>
        <taxon>Rhodococcus erythropolis group</taxon>
    </lineage>
</organism>
<feature type="domain" description="AMP-binding enzyme C-terminal" evidence="2">
    <location>
        <begin position="429"/>
        <end position="505"/>
    </location>
</feature>
<dbReference type="InterPro" id="IPR020845">
    <property type="entry name" value="AMP-binding_CS"/>
</dbReference>
<evidence type="ECO:0000259" key="1">
    <source>
        <dbReference type="Pfam" id="PF00501"/>
    </source>
</evidence>
<name>A0A2A5JHN8_RHOSG</name>
<sequence length="518" mass="55770">MTLNIADLFEAVADAIPDRVPLILEDVRLSYAELELRSNRLAHHLQSVGVEPGQHVGIHMRNCVEYVEALLACLKIRAVPINVNFRYTDAELLYIYTNSQMVALLVEEEFAPTALAVVPQCPEITHVLIVGEDYENALAAQTDTRDFGPRSNDDHFIIYTGGTTGMPKGVVWRHEDFFFAALSGANLSGPPRRSLEEVVDAAVANTNPTVLLLIPPLMHGAAIYSLLTAFLMGAPRVLTRSFDPMEVLRLVEAEKITGITVVGDAIARPIADAITASEGRYDLSTLQLIGSGGALFSPNLKAELTTRLPGLVIKDAFGASESGNDGVVEFGEDGSKRIRSNPNMILVDDEFRRIEPGSDTVGFIARAGHVPVAYFGDPAKTAATFPVVDGVRLAVLGDMGTMEADGTIVLLGRGSMCINSGGEKVYPEEVEQALKTHPAIFDALVAGAPDTRFGEKVAAVVQVRPGFEDVATESLSEHCRTHVAGYKIPRSIVLVPTILRSPSGKADYRWARETVAGA</sequence>
<dbReference type="PANTHER" id="PTHR43767:SF1">
    <property type="entry name" value="NONRIBOSOMAL PEPTIDE SYNTHASE PES1 (EUROFUNG)-RELATED"/>
    <property type="match status" value="1"/>
</dbReference>
<dbReference type="SUPFAM" id="SSF56801">
    <property type="entry name" value="Acetyl-CoA synthetase-like"/>
    <property type="match status" value="1"/>
</dbReference>
<gene>
    <name evidence="3" type="ORF">CHR55_00310</name>
</gene>
<dbReference type="InterPro" id="IPR025110">
    <property type="entry name" value="AMP-bd_C"/>
</dbReference>
<accession>A0A2A5JHN8</accession>
<evidence type="ECO:0000313" key="4">
    <source>
        <dbReference type="Proteomes" id="UP000230886"/>
    </source>
</evidence>
<dbReference type="Gene3D" id="3.40.50.980">
    <property type="match status" value="2"/>
</dbReference>
<dbReference type="EMBL" id="NOVD01000001">
    <property type="protein sequence ID" value="PCK28882.1"/>
    <property type="molecule type" value="Genomic_DNA"/>
</dbReference>
<dbReference type="PROSITE" id="PS00455">
    <property type="entry name" value="AMP_BINDING"/>
    <property type="match status" value="1"/>
</dbReference>
<evidence type="ECO:0000313" key="3">
    <source>
        <dbReference type="EMBL" id="PCK28882.1"/>
    </source>
</evidence>
<dbReference type="InterPro" id="IPR045851">
    <property type="entry name" value="AMP-bd_C_sf"/>
</dbReference>
<evidence type="ECO:0000259" key="2">
    <source>
        <dbReference type="Pfam" id="PF13193"/>
    </source>
</evidence>
<dbReference type="PANTHER" id="PTHR43767">
    <property type="entry name" value="LONG-CHAIN-FATTY-ACID--COA LIGASE"/>
    <property type="match status" value="1"/>
</dbReference>
<dbReference type="Gene3D" id="2.30.38.10">
    <property type="entry name" value="Luciferase, Domain 3"/>
    <property type="match status" value="1"/>
</dbReference>
<comment type="caution">
    <text evidence="3">The sequence shown here is derived from an EMBL/GenBank/DDBJ whole genome shotgun (WGS) entry which is preliminary data.</text>
</comment>
<dbReference type="RefSeq" id="WP_099696933.1">
    <property type="nucleotide sequence ID" value="NZ_NOVD01000001.1"/>
</dbReference>
<proteinExistence type="predicted"/>
<dbReference type="Gene3D" id="3.30.300.30">
    <property type="match status" value="1"/>
</dbReference>
<protein>
    <submittedName>
        <fullName evidence="3">Acyl-CoA synthetase</fullName>
    </submittedName>
</protein>
<dbReference type="Pfam" id="PF13193">
    <property type="entry name" value="AMP-binding_C"/>
    <property type="match status" value="1"/>
</dbReference>
<dbReference type="Pfam" id="PF00501">
    <property type="entry name" value="AMP-binding"/>
    <property type="match status" value="1"/>
</dbReference>
<dbReference type="AlphaFoldDB" id="A0A2A5JHN8"/>
<reference evidence="3 4" key="1">
    <citation type="submission" date="2017-07" db="EMBL/GenBank/DDBJ databases">
        <title>Draft sequence of Rhodococcus enclensis 23b-28.</title>
        <authorList>
            <person name="Besaury L."/>
            <person name="Sancelme M."/>
            <person name="Amato P."/>
            <person name="Lallement A."/>
            <person name="Delort A.-M."/>
        </authorList>
    </citation>
    <scope>NUCLEOTIDE SEQUENCE [LARGE SCALE GENOMIC DNA]</scope>
    <source>
        <strain evidence="3 4">23b-28</strain>
    </source>
</reference>
<feature type="domain" description="AMP-dependent synthetase/ligase" evidence="1">
    <location>
        <begin position="9"/>
        <end position="328"/>
    </location>
</feature>
<dbReference type="InterPro" id="IPR000873">
    <property type="entry name" value="AMP-dep_synth/lig_dom"/>
</dbReference>
<dbReference type="NCBIfam" id="NF005863">
    <property type="entry name" value="PRK07798.1"/>
    <property type="match status" value="1"/>
</dbReference>
<dbReference type="GO" id="GO:0016878">
    <property type="term" value="F:acid-thiol ligase activity"/>
    <property type="evidence" value="ECO:0007669"/>
    <property type="project" value="UniProtKB-ARBA"/>
</dbReference>
<dbReference type="InterPro" id="IPR050237">
    <property type="entry name" value="ATP-dep_AMP-bd_enzyme"/>
</dbReference>